<protein>
    <submittedName>
        <fullName evidence="5">ArsR/SmtB family transcription factor</fullName>
    </submittedName>
</protein>
<gene>
    <name evidence="5" type="ORF">ACFSKW_26385</name>
</gene>
<evidence type="ECO:0000256" key="1">
    <source>
        <dbReference type="ARBA" id="ARBA00023015"/>
    </source>
</evidence>
<dbReference type="InterPro" id="IPR036390">
    <property type="entry name" value="WH_DNA-bd_sf"/>
</dbReference>
<dbReference type="CDD" id="cd00090">
    <property type="entry name" value="HTH_ARSR"/>
    <property type="match status" value="1"/>
</dbReference>
<dbReference type="PANTHER" id="PTHR43132">
    <property type="entry name" value="ARSENICAL RESISTANCE OPERON REPRESSOR ARSR-RELATED"/>
    <property type="match status" value="1"/>
</dbReference>
<name>A0ABW4T257_9ACTN</name>
<keyword evidence="3" id="KW-0804">Transcription</keyword>
<evidence type="ECO:0000256" key="2">
    <source>
        <dbReference type="ARBA" id="ARBA00023125"/>
    </source>
</evidence>
<evidence type="ECO:0000313" key="5">
    <source>
        <dbReference type="EMBL" id="MFD1935007.1"/>
    </source>
</evidence>
<reference evidence="6" key="1">
    <citation type="journal article" date="2019" name="Int. J. Syst. Evol. Microbiol.">
        <title>The Global Catalogue of Microorganisms (GCM) 10K type strain sequencing project: providing services to taxonomists for standard genome sequencing and annotation.</title>
        <authorList>
            <consortium name="The Broad Institute Genomics Platform"/>
            <consortium name="The Broad Institute Genome Sequencing Center for Infectious Disease"/>
            <person name="Wu L."/>
            <person name="Ma J."/>
        </authorList>
    </citation>
    <scope>NUCLEOTIDE SEQUENCE [LARGE SCALE GENOMIC DNA]</scope>
    <source>
        <strain evidence="6">ICMP 6774ER</strain>
    </source>
</reference>
<dbReference type="SMART" id="SM00418">
    <property type="entry name" value="HTH_ARSR"/>
    <property type="match status" value="1"/>
</dbReference>
<dbReference type="InterPro" id="IPR011991">
    <property type="entry name" value="ArsR-like_HTH"/>
</dbReference>
<dbReference type="InterPro" id="IPR036388">
    <property type="entry name" value="WH-like_DNA-bd_sf"/>
</dbReference>
<dbReference type="Gene3D" id="1.10.10.10">
    <property type="entry name" value="Winged helix-like DNA-binding domain superfamily/Winged helix DNA-binding domain"/>
    <property type="match status" value="1"/>
</dbReference>
<feature type="domain" description="HTH arsR-type" evidence="4">
    <location>
        <begin position="254"/>
        <end position="326"/>
    </location>
</feature>
<sequence length="333" mass="36004">MLRIHFTAEDLARTRVATSPWPFAEALFATRLLSRRDGRGIFDGWRRLVRRRLSPHTRLLGQLYPGQGPVLDLFTVVGPNSSLEASVERLLSAPRTQLRHELAGLNRGDLPTRATDLAAGDPAALTELAAAIREVDAVAVGPSQHAIAAHLDAVNAVRGRDLCTGGVEQLLTGLHHSVVWRSPVLHISDEPNKAHDYHLKGQGLIAIPSLFCWPSPRYMCNSLDEAAPGLLFYPAVDTLSDFADAWAPPGRGPRVLQALLGRTRAAVLETAADAATTSEIARRLDISLPSASQHATALRDAGLLTSRRTGPAVHHTLTRLGRELLEGRPAEQA</sequence>
<accession>A0ABW4T257</accession>
<evidence type="ECO:0000256" key="3">
    <source>
        <dbReference type="ARBA" id="ARBA00023163"/>
    </source>
</evidence>
<organism evidence="5 6">
    <name type="scientific">Nonomuraea mangrovi</name>
    <dbReference type="NCBI Taxonomy" id="2316207"/>
    <lineage>
        <taxon>Bacteria</taxon>
        <taxon>Bacillati</taxon>
        <taxon>Actinomycetota</taxon>
        <taxon>Actinomycetes</taxon>
        <taxon>Streptosporangiales</taxon>
        <taxon>Streptosporangiaceae</taxon>
        <taxon>Nonomuraea</taxon>
    </lineage>
</organism>
<comment type="caution">
    <text evidence="5">The sequence shown here is derived from an EMBL/GenBank/DDBJ whole genome shotgun (WGS) entry which is preliminary data.</text>
</comment>
<dbReference type="InterPro" id="IPR051011">
    <property type="entry name" value="Metal_resp_trans_reg"/>
</dbReference>
<proteinExistence type="predicted"/>
<dbReference type="Pfam" id="PF12840">
    <property type="entry name" value="HTH_20"/>
    <property type="match status" value="1"/>
</dbReference>
<dbReference type="Proteomes" id="UP001597368">
    <property type="component" value="Unassembled WGS sequence"/>
</dbReference>
<keyword evidence="2" id="KW-0238">DNA-binding</keyword>
<dbReference type="RefSeq" id="WP_379575122.1">
    <property type="nucleotide sequence ID" value="NZ_JBHUFV010000038.1"/>
</dbReference>
<evidence type="ECO:0000313" key="6">
    <source>
        <dbReference type="Proteomes" id="UP001597368"/>
    </source>
</evidence>
<dbReference type="SUPFAM" id="SSF46785">
    <property type="entry name" value="Winged helix' DNA-binding domain"/>
    <property type="match status" value="1"/>
</dbReference>
<evidence type="ECO:0000259" key="4">
    <source>
        <dbReference type="SMART" id="SM00418"/>
    </source>
</evidence>
<keyword evidence="6" id="KW-1185">Reference proteome</keyword>
<keyword evidence="1" id="KW-0805">Transcription regulation</keyword>
<dbReference type="PANTHER" id="PTHR43132:SF8">
    <property type="entry name" value="HTH-TYPE TRANSCRIPTIONAL REGULATOR KMTR"/>
    <property type="match status" value="1"/>
</dbReference>
<dbReference type="EMBL" id="JBHUFV010000038">
    <property type="protein sequence ID" value="MFD1935007.1"/>
    <property type="molecule type" value="Genomic_DNA"/>
</dbReference>
<dbReference type="InterPro" id="IPR001845">
    <property type="entry name" value="HTH_ArsR_DNA-bd_dom"/>
</dbReference>